<accession>A0A075G429</accession>
<keyword evidence="1" id="KW-0812">Transmembrane</keyword>
<sequence length="122" mass="14035">MSFWDNAPIEISDPVLIFFVAVVVGVGLNLHDWWRRRNLSKKEIRIRDMKGTRRMARFLIILTLIGGPLLLYFDDDFDGWMDLIDIYVGICCGVFLSITILSGMKEIRNEVGLELLAEGEEE</sequence>
<name>A0A075G429_9EURY</name>
<feature type="transmembrane region" description="Helical" evidence="1">
    <location>
        <begin position="15"/>
        <end position="34"/>
    </location>
</feature>
<feature type="transmembrane region" description="Helical" evidence="1">
    <location>
        <begin position="55"/>
        <end position="73"/>
    </location>
</feature>
<reference evidence="2" key="1">
    <citation type="journal article" date="2014" name="Genome Biol. Evol.">
        <title>Pangenome evidence for extensive interdomain horizontal transfer affecting lineage core and shell genes in uncultured planktonic thaumarchaeota and euryarchaeota.</title>
        <authorList>
            <person name="Deschamps P."/>
            <person name="Zivanovic Y."/>
            <person name="Moreira D."/>
            <person name="Rodriguez-Valera F."/>
            <person name="Lopez-Garcia P."/>
        </authorList>
    </citation>
    <scope>NUCLEOTIDE SEQUENCE</scope>
</reference>
<evidence type="ECO:0000313" key="2">
    <source>
        <dbReference type="EMBL" id="AIE98805.1"/>
    </source>
</evidence>
<organism evidence="2">
    <name type="scientific">uncultured marine group II/III euryarchaeote KM3_100_D04</name>
    <dbReference type="NCBI Taxonomy" id="1457841"/>
    <lineage>
        <taxon>Archaea</taxon>
        <taxon>Methanobacteriati</taxon>
        <taxon>Methanobacteriota</taxon>
        <taxon>environmental samples</taxon>
    </lineage>
</organism>
<evidence type="ECO:0000256" key="1">
    <source>
        <dbReference type="SAM" id="Phobius"/>
    </source>
</evidence>
<keyword evidence="1" id="KW-0472">Membrane</keyword>
<feature type="transmembrane region" description="Helical" evidence="1">
    <location>
        <begin position="79"/>
        <end position="101"/>
    </location>
</feature>
<dbReference type="AlphaFoldDB" id="A0A075G429"/>
<keyword evidence="1" id="KW-1133">Transmembrane helix</keyword>
<dbReference type="EMBL" id="KF900545">
    <property type="protein sequence ID" value="AIE98805.1"/>
    <property type="molecule type" value="Genomic_DNA"/>
</dbReference>
<protein>
    <submittedName>
        <fullName evidence="2">Uncharacterized protein</fullName>
    </submittedName>
</protein>
<proteinExistence type="predicted"/>